<dbReference type="SUPFAM" id="SSF51735">
    <property type="entry name" value="NAD(P)-binding Rossmann-fold domains"/>
    <property type="match status" value="1"/>
</dbReference>
<proteinExistence type="inferred from homology"/>
<dbReference type="EMBL" id="PENI01000023">
    <property type="protein sequence ID" value="RMB82337.1"/>
    <property type="molecule type" value="Genomic_DNA"/>
</dbReference>
<sequence length="264" mass="27425">MSWLEDNSVVVTGAGSGLGRAIVRRFVEEGAQVVAFDKSEDKLHDLKDKLGDTVETVAGDVRSTADNDRACARAVEAFGKLDTFIGNAGLWDFNRSLPDTPAEQLASGFDELFGVNVKGYVLGVKAALPALRASRGSVVLTLSNAAFYPGGGGPLYVASKHAGVGLVKQLAYELAPEVRVNGVAPGGMDTDLRGPAALGLSDTAIGEVIPINDLMAQGSALRIAPQPEDYVGAYVLLAAKAQSVTVTGSVFDVSSFGILPRFNG</sequence>
<dbReference type="InterPro" id="IPR002347">
    <property type="entry name" value="SDR_fam"/>
</dbReference>
<dbReference type="GO" id="GO:0050664">
    <property type="term" value="F:oxidoreductase activity, acting on NAD(P)H, oxygen as acceptor"/>
    <property type="evidence" value="ECO:0007669"/>
    <property type="project" value="TreeGrafter"/>
</dbReference>
<evidence type="ECO:0000313" key="3">
    <source>
        <dbReference type="EMBL" id="RMB82337.1"/>
    </source>
</evidence>
<dbReference type="InterPro" id="IPR036291">
    <property type="entry name" value="NAD(P)-bd_dom_sf"/>
</dbReference>
<protein>
    <submittedName>
        <fullName evidence="3">3-(Cis-5,6-dihydroxycyclohexa-1, 3-dien-1-yl)propanoate dehydrogenase</fullName>
    </submittedName>
</protein>
<dbReference type="OrthoDB" id="9803333at2"/>
<keyword evidence="2" id="KW-0560">Oxidoreductase</keyword>
<evidence type="ECO:0000256" key="2">
    <source>
        <dbReference type="ARBA" id="ARBA00023002"/>
    </source>
</evidence>
<dbReference type="AlphaFoldDB" id="A0A3M0HZ37"/>
<gene>
    <name evidence="3" type="ORF">CTZ28_29825</name>
</gene>
<dbReference type="Proteomes" id="UP000270471">
    <property type="component" value="Unassembled WGS sequence"/>
</dbReference>
<dbReference type="Gene3D" id="3.40.50.720">
    <property type="entry name" value="NAD(P)-binding Rossmann-like Domain"/>
    <property type="match status" value="1"/>
</dbReference>
<keyword evidence="4" id="KW-1185">Reference proteome</keyword>
<dbReference type="NCBIfam" id="NF004849">
    <property type="entry name" value="PRK06200.1"/>
    <property type="match status" value="1"/>
</dbReference>
<dbReference type="PANTHER" id="PTHR43008:SF4">
    <property type="entry name" value="CHAIN DEHYDROGENASE, PUTATIVE (AFU_ORTHOLOGUE AFUA_4G08710)-RELATED"/>
    <property type="match status" value="1"/>
</dbReference>
<accession>A0A3M0HZ37</accession>
<evidence type="ECO:0000256" key="1">
    <source>
        <dbReference type="ARBA" id="ARBA00006484"/>
    </source>
</evidence>
<comment type="similarity">
    <text evidence="1">Belongs to the short-chain dehydrogenases/reductases (SDR) family.</text>
</comment>
<reference evidence="3 4" key="1">
    <citation type="submission" date="2017-11" db="EMBL/GenBank/DDBJ databases">
        <title>Draft genome of actinobacteria isolated from guarana (Paullinia cupana (Mart.) Ducke.</title>
        <authorList>
            <person name="Siqueira K.A."/>
            <person name="Liotti R.G."/>
            <person name="Mendes T.A.O."/>
            <person name="Soares M.A."/>
        </authorList>
    </citation>
    <scope>NUCLEOTIDE SEQUENCE [LARGE SCALE GENOMIC DNA]</scope>
    <source>
        <strain evidence="3 4">193</strain>
    </source>
</reference>
<organism evidence="3 4">
    <name type="scientific">Streptomyces shenzhenensis</name>
    <dbReference type="NCBI Taxonomy" id="943815"/>
    <lineage>
        <taxon>Bacteria</taxon>
        <taxon>Bacillati</taxon>
        <taxon>Actinomycetota</taxon>
        <taxon>Actinomycetes</taxon>
        <taxon>Kitasatosporales</taxon>
        <taxon>Streptomycetaceae</taxon>
        <taxon>Streptomyces</taxon>
    </lineage>
</organism>
<name>A0A3M0HZ37_9ACTN</name>
<dbReference type="Pfam" id="PF00106">
    <property type="entry name" value="adh_short"/>
    <property type="match status" value="1"/>
</dbReference>
<dbReference type="RefSeq" id="WP_121892856.1">
    <property type="nucleotide sequence ID" value="NZ_PENI01000023.1"/>
</dbReference>
<dbReference type="PANTHER" id="PTHR43008">
    <property type="entry name" value="BENZIL REDUCTASE"/>
    <property type="match status" value="1"/>
</dbReference>
<comment type="caution">
    <text evidence="3">The sequence shown here is derived from an EMBL/GenBank/DDBJ whole genome shotgun (WGS) entry which is preliminary data.</text>
</comment>
<dbReference type="InterPro" id="IPR020904">
    <property type="entry name" value="Sc_DH/Rdtase_CS"/>
</dbReference>
<dbReference type="PRINTS" id="PR00081">
    <property type="entry name" value="GDHRDH"/>
</dbReference>
<dbReference type="PROSITE" id="PS00061">
    <property type="entry name" value="ADH_SHORT"/>
    <property type="match status" value="1"/>
</dbReference>
<evidence type="ECO:0000313" key="4">
    <source>
        <dbReference type="Proteomes" id="UP000270471"/>
    </source>
</evidence>